<proteinExistence type="predicted"/>
<dbReference type="Proteomes" id="UP000218824">
    <property type="component" value="Chromosome"/>
</dbReference>
<keyword evidence="2" id="KW-0812">Transmembrane</keyword>
<dbReference type="SMART" id="SM00850">
    <property type="entry name" value="LytTR"/>
    <property type="match status" value="1"/>
</dbReference>
<feature type="transmembrane region" description="Helical" evidence="2">
    <location>
        <begin position="73"/>
        <end position="96"/>
    </location>
</feature>
<dbReference type="InterPro" id="IPR046947">
    <property type="entry name" value="LytR-like"/>
</dbReference>
<protein>
    <submittedName>
        <fullName evidence="4">AlgR/AgrA/LytR family regulatory protein RpfD</fullName>
    </submittedName>
</protein>
<keyword evidence="2" id="KW-1133">Transmembrane helix</keyword>
<sequence>MNAEVSTALAAAPPVVPPVAAAAAPRSVWDRYQPWRRTVEIATWVTIFAVNAAAGTLTAIIDIHRYGLAIPDWAPLVWETSSCATALALVPALVWFTRAVPLRFDRWRRALALHLLASVVWSVLHVVGMVAIRQAVYASLGERYDWGDWGINLLYEYLKDVRSYGYMVLWIEGYRLLLRRWQGEASVLAAPDDLPAPAQAERPERFLVRKLGKEFLVAANEVEWLQASSNYVNLRVRGRDYPLRSTMAAIEVQLDPARFARVHRSYIVNLDCVGEIEPLDSGDARITMRDGSQVPCSRRYRAALRQERRAG</sequence>
<keyword evidence="1" id="KW-0902">Two-component regulatory system</keyword>
<evidence type="ECO:0000313" key="4">
    <source>
        <dbReference type="EMBL" id="BAV97449.1"/>
    </source>
</evidence>
<dbReference type="GO" id="GO:0000156">
    <property type="term" value="F:phosphorelay response regulator activity"/>
    <property type="evidence" value="ECO:0007669"/>
    <property type="project" value="InterPro"/>
</dbReference>
<dbReference type="InterPro" id="IPR012379">
    <property type="entry name" value="LytTR_MHYE"/>
</dbReference>
<feature type="transmembrane region" description="Helical" evidence="2">
    <location>
        <begin position="41"/>
        <end position="61"/>
    </location>
</feature>
<evidence type="ECO:0000256" key="1">
    <source>
        <dbReference type="ARBA" id="ARBA00023012"/>
    </source>
</evidence>
<name>A0AAU9APB7_LYSEN</name>
<organism evidence="4 5">
    <name type="scientific">Lysobacter enzymogenes</name>
    <dbReference type="NCBI Taxonomy" id="69"/>
    <lineage>
        <taxon>Bacteria</taxon>
        <taxon>Pseudomonadati</taxon>
        <taxon>Pseudomonadota</taxon>
        <taxon>Gammaproteobacteria</taxon>
        <taxon>Lysobacterales</taxon>
        <taxon>Lysobacteraceae</taxon>
        <taxon>Lysobacter</taxon>
    </lineage>
</organism>
<dbReference type="InterPro" id="IPR007492">
    <property type="entry name" value="LytTR_DNA-bd_dom"/>
</dbReference>
<evidence type="ECO:0000256" key="2">
    <source>
        <dbReference type="SAM" id="Phobius"/>
    </source>
</evidence>
<dbReference type="Gene3D" id="2.40.50.1020">
    <property type="entry name" value="LytTr DNA-binding domain"/>
    <property type="match status" value="1"/>
</dbReference>
<keyword evidence="2" id="KW-0472">Membrane</keyword>
<dbReference type="PROSITE" id="PS50930">
    <property type="entry name" value="HTH_LYTTR"/>
    <property type="match status" value="1"/>
</dbReference>
<dbReference type="EMBL" id="AP014940">
    <property type="protein sequence ID" value="BAV97449.1"/>
    <property type="molecule type" value="Genomic_DNA"/>
</dbReference>
<dbReference type="PANTHER" id="PTHR37299">
    <property type="entry name" value="TRANSCRIPTIONAL REGULATOR-RELATED"/>
    <property type="match status" value="1"/>
</dbReference>
<dbReference type="RefSeq" id="WP_096383320.1">
    <property type="nucleotide sequence ID" value="NZ_AP014940.1"/>
</dbReference>
<evidence type="ECO:0000313" key="5">
    <source>
        <dbReference type="Proteomes" id="UP000218824"/>
    </source>
</evidence>
<dbReference type="PANTHER" id="PTHR37299:SF1">
    <property type="entry name" value="STAGE 0 SPORULATION PROTEIN A HOMOLOG"/>
    <property type="match status" value="1"/>
</dbReference>
<dbReference type="PIRSF" id="PIRSF031767">
    <property type="entry name" value="MHYE_LytTR"/>
    <property type="match status" value="1"/>
</dbReference>
<dbReference type="GO" id="GO:0003677">
    <property type="term" value="F:DNA binding"/>
    <property type="evidence" value="ECO:0007669"/>
    <property type="project" value="InterPro"/>
</dbReference>
<feature type="domain" description="HTH LytTR-type" evidence="3">
    <location>
        <begin position="206"/>
        <end position="310"/>
    </location>
</feature>
<dbReference type="Pfam" id="PF04397">
    <property type="entry name" value="LytTR"/>
    <property type="match status" value="1"/>
</dbReference>
<evidence type="ECO:0000259" key="3">
    <source>
        <dbReference type="PROSITE" id="PS50930"/>
    </source>
</evidence>
<dbReference type="KEGG" id="lem:LEN_1962"/>
<dbReference type="GeneID" id="83063829"/>
<dbReference type="AlphaFoldDB" id="A0AAU9APB7"/>
<reference evidence="4 5" key="1">
    <citation type="journal article" date="2017" name="DNA Res.">
        <title>Complete genome sequence and expression profile of the commercial lytic enzyme producer Lysobacter enzymogenes M497-1.</title>
        <authorList>
            <person name="Takami H."/>
            <person name="Toyoda A."/>
            <person name="Uchiyama I."/>
            <person name="Itoh T."/>
            <person name="Takaki Y."/>
            <person name="Arai W."/>
            <person name="Nishi S."/>
            <person name="Kawai M."/>
            <person name="Shinya K."/>
            <person name="Ikeda H."/>
        </authorList>
    </citation>
    <scope>NUCLEOTIDE SEQUENCE [LARGE SCALE GENOMIC DNA]</scope>
    <source>
        <strain evidence="4 5">M497-1</strain>
    </source>
</reference>
<gene>
    <name evidence="4" type="ORF">LEN_1962</name>
</gene>
<accession>A0AAU9APB7</accession>
<feature type="transmembrane region" description="Helical" evidence="2">
    <location>
        <begin position="111"/>
        <end position="132"/>
    </location>
</feature>